<dbReference type="EMBL" id="JBHSFE010000016">
    <property type="protein sequence ID" value="MFC4610290.1"/>
    <property type="molecule type" value="Genomic_DNA"/>
</dbReference>
<name>A0ABV9G7P2_9ACTN</name>
<dbReference type="Pfam" id="PF13489">
    <property type="entry name" value="Methyltransf_23"/>
    <property type="match status" value="1"/>
</dbReference>
<dbReference type="SUPFAM" id="SSF53335">
    <property type="entry name" value="S-adenosyl-L-methionine-dependent methyltransferases"/>
    <property type="match status" value="1"/>
</dbReference>
<dbReference type="PANTHER" id="PTHR43861">
    <property type="entry name" value="TRANS-ACONITATE 2-METHYLTRANSFERASE-RELATED"/>
    <property type="match status" value="1"/>
</dbReference>
<dbReference type="GO" id="GO:0102208">
    <property type="term" value="F:2-polyprenyl-6-hydroxyphenol methylase activity"/>
    <property type="evidence" value="ECO:0007669"/>
    <property type="project" value="UniProtKB-EC"/>
</dbReference>
<dbReference type="InterPro" id="IPR029063">
    <property type="entry name" value="SAM-dependent_MTases_sf"/>
</dbReference>
<reference evidence="2" key="1">
    <citation type="journal article" date="2019" name="Int. J. Syst. Evol. Microbiol.">
        <title>The Global Catalogue of Microorganisms (GCM) 10K type strain sequencing project: providing services to taxonomists for standard genome sequencing and annotation.</title>
        <authorList>
            <consortium name="The Broad Institute Genomics Platform"/>
            <consortium name="The Broad Institute Genome Sequencing Center for Infectious Disease"/>
            <person name="Wu L."/>
            <person name="Ma J."/>
        </authorList>
    </citation>
    <scope>NUCLEOTIDE SEQUENCE [LARGE SCALE GENOMIC DNA]</scope>
    <source>
        <strain evidence="2">CGMCC 4.7139</strain>
    </source>
</reference>
<dbReference type="Proteomes" id="UP001595993">
    <property type="component" value="Unassembled WGS sequence"/>
</dbReference>
<dbReference type="GO" id="GO:0061542">
    <property type="term" value="F:3-demethylubiquinol 3-O-methyltransferase activity"/>
    <property type="evidence" value="ECO:0007669"/>
    <property type="project" value="UniProtKB-EC"/>
</dbReference>
<organism evidence="1 2">
    <name type="scientific">Streptomyces maoxianensis</name>
    <dbReference type="NCBI Taxonomy" id="1459942"/>
    <lineage>
        <taxon>Bacteria</taxon>
        <taxon>Bacillati</taxon>
        <taxon>Actinomycetota</taxon>
        <taxon>Actinomycetes</taxon>
        <taxon>Kitasatosporales</taxon>
        <taxon>Streptomycetaceae</taxon>
        <taxon>Streptomyces</taxon>
    </lineage>
</organism>
<sequence>MNVDSEQENAEAWTAYGTHHLQRGTLVPDPGRLDFGFWGTGPGLEVLGDIASLRVLDLGCGTGKFAALVARERAALIDAVDCSPTQHQRAVTRYGGRRGLRFVLADAVTHLRSTAEPYDLIYSVHGLGYINPHRLLPALMQALKPGGRLVFSVLHTNSAGAPPFNTVTPRPEILRWPAVAG</sequence>
<dbReference type="RefSeq" id="WP_381198113.1">
    <property type="nucleotide sequence ID" value="NZ_JBHSFE010000016.1"/>
</dbReference>
<dbReference type="GO" id="GO:0032259">
    <property type="term" value="P:methylation"/>
    <property type="evidence" value="ECO:0007669"/>
    <property type="project" value="UniProtKB-KW"/>
</dbReference>
<keyword evidence="1" id="KW-0808">Transferase</keyword>
<evidence type="ECO:0000313" key="1">
    <source>
        <dbReference type="EMBL" id="MFC4610290.1"/>
    </source>
</evidence>
<dbReference type="EC" id="2.1.1.64" evidence="1"/>
<accession>A0ABV9G7P2</accession>
<keyword evidence="1" id="KW-0489">Methyltransferase</keyword>
<dbReference type="EC" id="2.1.1.222" evidence="1"/>
<comment type="caution">
    <text evidence="1">The sequence shown here is derived from an EMBL/GenBank/DDBJ whole genome shotgun (WGS) entry which is preliminary data.</text>
</comment>
<protein>
    <submittedName>
        <fullName evidence="1">Class I SAM-dependent methyltransferase</fullName>
        <ecNumber evidence="1">2.1.1.222</ecNumber>
        <ecNumber evidence="1">2.1.1.64</ecNumber>
    </submittedName>
</protein>
<dbReference type="CDD" id="cd02440">
    <property type="entry name" value="AdoMet_MTases"/>
    <property type="match status" value="1"/>
</dbReference>
<keyword evidence="2" id="KW-1185">Reference proteome</keyword>
<dbReference type="Gene3D" id="3.40.50.150">
    <property type="entry name" value="Vaccinia Virus protein VP39"/>
    <property type="match status" value="1"/>
</dbReference>
<evidence type="ECO:0000313" key="2">
    <source>
        <dbReference type="Proteomes" id="UP001595993"/>
    </source>
</evidence>
<proteinExistence type="predicted"/>
<dbReference type="PANTHER" id="PTHR43861:SF1">
    <property type="entry name" value="TRANS-ACONITATE 2-METHYLTRANSFERASE"/>
    <property type="match status" value="1"/>
</dbReference>
<gene>
    <name evidence="1" type="ORF">ACFO9E_21100</name>
</gene>